<evidence type="ECO:0000313" key="3">
    <source>
        <dbReference type="Proteomes" id="UP001152799"/>
    </source>
</evidence>
<dbReference type="InterPro" id="IPR012464">
    <property type="entry name" value="DUF1676"/>
</dbReference>
<gene>
    <name evidence="2" type="ORF">CEUTPL_LOCUS5877</name>
</gene>
<keyword evidence="3" id="KW-1185">Reference proteome</keyword>
<dbReference type="OrthoDB" id="7683472at2759"/>
<dbReference type="Pfam" id="PF07898">
    <property type="entry name" value="DUF1676"/>
    <property type="match status" value="1"/>
</dbReference>
<keyword evidence="1" id="KW-1133">Transmembrane helix</keyword>
<protein>
    <submittedName>
        <fullName evidence="2">Uncharacterized protein</fullName>
    </submittedName>
</protein>
<dbReference type="PANTHER" id="PTHR21879">
    <property type="entry name" value="FI03362P-RELATED-RELATED"/>
    <property type="match status" value="1"/>
</dbReference>
<dbReference type="EMBL" id="OU892278">
    <property type="protein sequence ID" value="CAG9765263.1"/>
    <property type="molecule type" value="Genomic_DNA"/>
</dbReference>
<proteinExistence type="predicted"/>
<feature type="transmembrane region" description="Helical" evidence="1">
    <location>
        <begin position="124"/>
        <end position="144"/>
    </location>
</feature>
<dbReference type="AlphaFoldDB" id="A0A9N9MKZ8"/>
<organism evidence="2 3">
    <name type="scientific">Ceutorhynchus assimilis</name>
    <name type="common">cabbage seed weevil</name>
    <dbReference type="NCBI Taxonomy" id="467358"/>
    <lineage>
        <taxon>Eukaryota</taxon>
        <taxon>Metazoa</taxon>
        <taxon>Ecdysozoa</taxon>
        <taxon>Arthropoda</taxon>
        <taxon>Hexapoda</taxon>
        <taxon>Insecta</taxon>
        <taxon>Pterygota</taxon>
        <taxon>Neoptera</taxon>
        <taxon>Endopterygota</taxon>
        <taxon>Coleoptera</taxon>
        <taxon>Polyphaga</taxon>
        <taxon>Cucujiformia</taxon>
        <taxon>Curculionidae</taxon>
        <taxon>Ceutorhynchinae</taxon>
        <taxon>Ceutorhynchus</taxon>
    </lineage>
</organism>
<dbReference type="PANTHER" id="PTHR21879:SF8">
    <property type="entry name" value="OSIRIS 23"/>
    <property type="match status" value="1"/>
</dbReference>
<evidence type="ECO:0000256" key="1">
    <source>
        <dbReference type="SAM" id="Phobius"/>
    </source>
</evidence>
<dbReference type="GO" id="GO:0016020">
    <property type="term" value="C:membrane"/>
    <property type="evidence" value="ECO:0007669"/>
    <property type="project" value="TreeGrafter"/>
</dbReference>
<sequence length="258" mass="29112">MSQILSRILNKCVFAKDQYQLHTNNNAVIILKDCLKRRGSRVLDRALSRDVIQITQNVVLVKRKNDTELSPSSPRNPDTEIMEKFLRFLKSRVLKITFKPDANLSLSESEGRGRHKNNQFGQMLTFGLVAAGLIVIPMGFQFLAVLGGKALLLAKLALLLTSIQGLKKIATSQVNYGLYSTGHGGPCKNDFFDFGDGDESLDVEFHDHEWHYDRQWHYDPEPYPFHSSSLGGPIVEHHPSLFSALQHQPVVEEHGSYQ</sequence>
<keyword evidence="1" id="KW-0472">Membrane</keyword>
<keyword evidence="1" id="KW-0812">Transmembrane</keyword>
<reference evidence="2" key="1">
    <citation type="submission" date="2022-01" db="EMBL/GenBank/DDBJ databases">
        <authorList>
            <person name="King R."/>
        </authorList>
    </citation>
    <scope>NUCLEOTIDE SEQUENCE</scope>
</reference>
<dbReference type="Proteomes" id="UP001152799">
    <property type="component" value="Chromosome 2"/>
</dbReference>
<name>A0A9N9MKZ8_9CUCU</name>
<accession>A0A9N9MKZ8</accession>
<evidence type="ECO:0000313" key="2">
    <source>
        <dbReference type="EMBL" id="CAG9765263.1"/>
    </source>
</evidence>